<evidence type="ECO:0000256" key="2">
    <source>
        <dbReference type="ARBA" id="ARBA00012166"/>
    </source>
</evidence>
<feature type="compositionally biased region" description="Basic and acidic residues" evidence="6">
    <location>
        <begin position="477"/>
        <end position="496"/>
    </location>
</feature>
<evidence type="ECO:0000256" key="5">
    <source>
        <dbReference type="ARBA" id="ARBA00022691"/>
    </source>
</evidence>
<feature type="region of interest" description="Disordered" evidence="6">
    <location>
        <begin position="384"/>
        <end position="532"/>
    </location>
</feature>
<keyword evidence="8" id="KW-1185">Reference proteome</keyword>
<evidence type="ECO:0000256" key="4">
    <source>
        <dbReference type="ARBA" id="ARBA00022679"/>
    </source>
</evidence>
<dbReference type="PIRSF" id="PIRSF037350">
    <property type="entry name" value="Mtase_ZK1128_prd"/>
    <property type="match status" value="1"/>
</dbReference>
<dbReference type="PANTHER" id="PTHR13393:SF0">
    <property type="entry name" value="RNA N6-ADENOSINE-METHYLTRANSFERASE METTL16"/>
    <property type="match status" value="1"/>
</dbReference>
<dbReference type="Pfam" id="PF05971">
    <property type="entry name" value="Methyltransf_10"/>
    <property type="match status" value="1"/>
</dbReference>
<keyword evidence="3" id="KW-0489">Methyltransferase</keyword>
<dbReference type="EC" id="2.1.1.346" evidence="2"/>
<dbReference type="SUPFAM" id="SSF53335">
    <property type="entry name" value="S-adenosyl-L-methionine-dependent methyltransferases"/>
    <property type="match status" value="1"/>
</dbReference>
<feature type="compositionally biased region" description="Basic residues" evidence="6">
    <location>
        <begin position="386"/>
        <end position="396"/>
    </location>
</feature>
<gene>
    <name evidence="7" type="ORF">MAR_008808</name>
</gene>
<feature type="compositionally biased region" description="Basic and acidic residues" evidence="6">
    <location>
        <begin position="449"/>
        <end position="463"/>
    </location>
</feature>
<feature type="compositionally biased region" description="Basic and acidic residues" evidence="6">
    <location>
        <begin position="431"/>
        <end position="442"/>
    </location>
</feature>
<dbReference type="PANTHER" id="PTHR13393">
    <property type="entry name" value="SAM-DEPENDENT METHYLTRANSFERASE"/>
    <property type="match status" value="1"/>
</dbReference>
<evidence type="ECO:0000256" key="3">
    <source>
        <dbReference type="ARBA" id="ARBA00022603"/>
    </source>
</evidence>
<dbReference type="EMBL" id="CP111015">
    <property type="protein sequence ID" value="WAR02250.1"/>
    <property type="molecule type" value="Genomic_DNA"/>
</dbReference>
<protein>
    <recommendedName>
        <fullName evidence="2">U6 snRNA m(6)A methyltransferase</fullName>
        <ecNumber evidence="2">2.1.1.346</ecNumber>
    </recommendedName>
</protein>
<evidence type="ECO:0000256" key="6">
    <source>
        <dbReference type="SAM" id="MobiDB-lite"/>
    </source>
</evidence>
<name>A0ABY7DXP7_MYAAR</name>
<dbReference type="Gene3D" id="3.40.50.150">
    <property type="entry name" value="Vaccinia Virus protein VP39"/>
    <property type="match status" value="1"/>
</dbReference>
<evidence type="ECO:0000256" key="1">
    <source>
        <dbReference type="ARBA" id="ARBA00005878"/>
    </source>
</evidence>
<evidence type="ECO:0000313" key="7">
    <source>
        <dbReference type="EMBL" id="WAR02250.1"/>
    </source>
</evidence>
<reference evidence="7" key="1">
    <citation type="submission" date="2022-11" db="EMBL/GenBank/DDBJ databases">
        <title>Centuries of genome instability and evolution in soft-shell clam transmissible cancer (bioRxiv).</title>
        <authorList>
            <person name="Hart S.F.M."/>
            <person name="Yonemitsu M.A."/>
            <person name="Giersch R.M."/>
            <person name="Beal B.F."/>
            <person name="Arriagada G."/>
            <person name="Davis B.W."/>
            <person name="Ostrander E.A."/>
            <person name="Goff S.P."/>
            <person name="Metzger M.J."/>
        </authorList>
    </citation>
    <scope>NUCLEOTIDE SEQUENCE</scope>
    <source>
        <strain evidence="7">MELC-2E11</strain>
        <tissue evidence="7">Siphon/mantle</tissue>
    </source>
</reference>
<comment type="similarity">
    <text evidence="1">Belongs to the methyltransferase superfamily. METTL16/RlmF family.</text>
</comment>
<keyword evidence="5" id="KW-0949">S-adenosyl-L-methionine</keyword>
<proteinExistence type="inferred from homology"/>
<feature type="compositionally biased region" description="Basic and acidic residues" evidence="6">
    <location>
        <begin position="510"/>
        <end position="527"/>
    </location>
</feature>
<dbReference type="InterPro" id="IPR010286">
    <property type="entry name" value="METTL16/RlmF"/>
</dbReference>
<organism evidence="7 8">
    <name type="scientific">Mya arenaria</name>
    <name type="common">Soft-shell clam</name>
    <dbReference type="NCBI Taxonomy" id="6604"/>
    <lineage>
        <taxon>Eukaryota</taxon>
        <taxon>Metazoa</taxon>
        <taxon>Spiralia</taxon>
        <taxon>Lophotrochozoa</taxon>
        <taxon>Mollusca</taxon>
        <taxon>Bivalvia</taxon>
        <taxon>Autobranchia</taxon>
        <taxon>Heteroconchia</taxon>
        <taxon>Euheterodonta</taxon>
        <taxon>Imparidentia</taxon>
        <taxon>Neoheterodontei</taxon>
        <taxon>Myida</taxon>
        <taxon>Myoidea</taxon>
        <taxon>Myidae</taxon>
        <taxon>Mya</taxon>
    </lineage>
</organism>
<keyword evidence="4" id="KW-0808">Transferase</keyword>
<sequence length="626" mass="70976">MYATIKKGLSKKCDKCPVVGKVRQMVTMSLNKYMHPRNKYKTKKPNFQDLAFKYDYFKEMVKETDSGKVTIDFKDPASSRALTRALLENDFGLKITLPLDRLIPAVPQRINYILWLEDIIGIEKAARGIDIGTGSSCIYPLLGCRQNGWEFLASEVDDQNVYFANKNIQQNDMTDKIKVVKVEEDTLLMGLLENNEDCYDFCMCNPPFFSDHLEAQGVTNTRSDNRSDASSVSTASEAESVAWGGEVRFVSQMIEDSLKLKSRIRVYTSLIGKKTSLPLLKHFLHERQVPKISTTEFCQGRTMRWGIAWTFDETKSLFKEQKNVKPPLVLEIPRGAGGVGDYTVQAFTWVIRKYIEVLQINYYTKHCGKFYTCLIMQAKTNTWSNQRRKRRERARKQSVSEEGEGNRTAGIPVEGNSTSGESGEVKTPADSVEKNMETDDKCTVTSTETDAKIVAHSDNDTEKGSNVSKDSGIEEFATEKGDNDESKKSGQKRSNDENNGTEPAQKRLKKDQGKDCETSEQEKEAVTSDKSCNNSSAITLSRKDVVERFWKEHSENQEGKKKKPLSFYEKLEPFSESEECLLLCKLVLKKEEGEMTLTLTHQAGNKEALHQIMQFFKNKLAVKPKT</sequence>
<dbReference type="InterPro" id="IPR029063">
    <property type="entry name" value="SAM-dependent_MTases_sf"/>
</dbReference>
<dbReference type="Proteomes" id="UP001164746">
    <property type="component" value="Chromosome 4"/>
</dbReference>
<evidence type="ECO:0000313" key="8">
    <source>
        <dbReference type="Proteomes" id="UP001164746"/>
    </source>
</evidence>
<dbReference type="InterPro" id="IPR017182">
    <property type="entry name" value="METTL16/PsiM"/>
</dbReference>
<accession>A0ABY7DXP7</accession>